<dbReference type="InterPro" id="IPR035965">
    <property type="entry name" value="PAS-like_dom_sf"/>
</dbReference>
<organism evidence="2 3">
    <name type="scientific">Phenylobacterium soli</name>
    <dbReference type="NCBI Taxonomy" id="2170551"/>
    <lineage>
        <taxon>Bacteria</taxon>
        <taxon>Pseudomonadati</taxon>
        <taxon>Pseudomonadota</taxon>
        <taxon>Alphaproteobacteria</taxon>
        <taxon>Caulobacterales</taxon>
        <taxon>Caulobacteraceae</taxon>
        <taxon>Phenylobacterium</taxon>
    </lineage>
</organism>
<dbReference type="Pfam" id="PF00989">
    <property type="entry name" value="PAS"/>
    <property type="match status" value="1"/>
</dbReference>
<keyword evidence="3" id="KW-1185">Reference proteome</keyword>
<dbReference type="InterPro" id="IPR013767">
    <property type="entry name" value="PAS_fold"/>
</dbReference>
<dbReference type="OrthoDB" id="9813940at2"/>
<dbReference type="GO" id="GO:0006355">
    <property type="term" value="P:regulation of DNA-templated transcription"/>
    <property type="evidence" value="ECO:0007669"/>
    <property type="project" value="InterPro"/>
</dbReference>
<dbReference type="Gene3D" id="3.30.450.20">
    <property type="entry name" value="PAS domain"/>
    <property type="match status" value="1"/>
</dbReference>
<protein>
    <recommendedName>
        <fullName evidence="1">PAS domain-containing protein</fullName>
    </recommendedName>
</protein>
<name>A0A328AH17_9CAUL</name>
<evidence type="ECO:0000259" key="1">
    <source>
        <dbReference type="PROSITE" id="PS50112"/>
    </source>
</evidence>
<dbReference type="AlphaFoldDB" id="A0A328AH17"/>
<gene>
    <name evidence="2" type="ORF">DJ017_05085</name>
</gene>
<sequence length="158" mass="17052">MFERDLLPSGVAEAVAAIAALMLDPIPTYIDTAVIATTIAGVVAYWNDAAERLYGWKAKEALGQNVVDLTPASYSRAEAEAIMARLQAGEAWDGEIVLRGRGGAPFLAYVMDLPVGDLASGQGAIVGVSLPAEHRRLIDHRRQLIETELHLRFRSPRG</sequence>
<dbReference type="EMBL" id="QFYQ01000001">
    <property type="protein sequence ID" value="RAK53939.1"/>
    <property type="molecule type" value="Genomic_DNA"/>
</dbReference>
<proteinExistence type="predicted"/>
<dbReference type="Proteomes" id="UP000249254">
    <property type="component" value="Unassembled WGS sequence"/>
</dbReference>
<feature type="domain" description="PAS" evidence="1">
    <location>
        <begin position="30"/>
        <end position="67"/>
    </location>
</feature>
<dbReference type="PROSITE" id="PS50112">
    <property type="entry name" value="PAS"/>
    <property type="match status" value="1"/>
</dbReference>
<dbReference type="NCBIfam" id="TIGR00229">
    <property type="entry name" value="sensory_box"/>
    <property type="match status" value="1"/>
</dbReference>
<dbReference type="SMART" id="SM00091">
    <property type="entry name" value="PAS"/>
    <property type="match status" value="1"/>
</dbReference>
<dbReference type="RefSeq" id="WP_111527690.1">
    <property type="nucleotide sequence ID" value="NZ_JBHRSG010000002.1"/>
</dbReference>
<dbReference type="CDD" id="cd00130">
    <property type="entry name" value="PAS"/>
    <property type="match status" value="1"/>
</dbReference>
<dbReference type="InterPro" id="IPR000014">
    <property type="entry name" value="PAS"/>
</dbReference>
<comment type="caution">
    <text evidence="2">The sequence shown here is derived from an EMBL/GenBank/DDBJ whole genome shotgun (WGS) entry which is preliminary data.</text>
</comment>
<accession>A0A328AH17</accession>
<reference evidence="3" key="1">
    <citation type="submission" date="2018-05" db="EMBL/GenBank/DDBJ databases">
        <authorList>
            <person name="Li X."/>
        </authorList>
    </citation>
    <scope>NUCLEOTIDE SEQUENCE [LARGE SCALE GENOMIC DNA]</scope>
    <source>
        <strain evidence="3">LX32</strain>
    </source>
</reference>
<dbReference type="SUPFAM" id="SSF55785">
    <property type="entry name" value="PYP-like sensor domain (PAS domain)"/>
    <property type="match status" value="1"/>
</dbReference>
<evidence type="ECO:0000313" key="2">
    <source>
        <dbReference type="EMBL" id="RAK53939.1"/>
    </source>
</evidence>
<evidence type="ECO:0000313" key="3">
    <source>
        <dbReference type="Proteomes" id="UP000249254"/>
    </source>
</evidence>